<gene>
    <name evidence="2" type="ORF">NAF29_07125</name>
</gene>
<organism evidence="2 3">
    <name type="scientific">Echinimonas agarilytica</name>
    <dbReference type="NCBI Taxonomy" id="1215918"/>
    <lineage>
        <taxon>Bacteria</taxon>
        <taxon>Pseudomonadati</taxon>
        <taxon>Pseudomonadota</taxon>
        <taxon>Gammaproteobacteria</taxon>
        <taxon>Alteromonadales</taxon>
        <taxon>Echinimonadaceae</taxon>
        <taxon>Echinimonas</taxon>
    </lineage>
</organism>
<feature type="transmembrane region" description="Helical" evidence="1">
    <location>
        <begin position="77"/>
        <end position="95"/>
    </location>
</feature>
<accession>A0AA41W666</accession>
<dbReference type="EMBL" id="JAMQGP010000002">
    <property type="protein sequence ID" value="MCM2679442.1"/>
    <property type="molecule type" value="Genomic_DNA"/>
</dbReference>
<dbReference type="RefSeq" id="WP_251260807.1">
    <property type="nucleotide sequence ID" value="NZ_JAMQGP010000002.1"/>
</dbReference>
<evidence type="ECO:0000313" key="2">
    <source>
        <dbReference type="EMBL" id="MCM2679442.1"/>
    </source>
</evidence>
<keyword evidence="3" id="KW-1185">Reference proteome</keyword>
<sequence length="135" mass="14783">MNAAASLTLTIITATALSLLGGFVTDHTIGYNLPGWVFDTLGFDLGNLVVELVNYVLPWFLLALVVTIPLVVFTSEFVFWGSLVIVAFLITIDALTTRSLSLQSDSYWHIAPTILAWASVIPAASINNWWISKVR</sequence>
<reference evidence="2 3" key="1">
    <citation type="journal article" date="2013" name="Antonie Van Leeuwenhoek">
        <title>Echinimonas agarilytica gen. nov., sp. nov., a new gammaproteobacterium isolated from the sea urchin Strongylocentrotus intermedius.</title>
        <authorList>
            <person name="Nedashkovskaya O.I."/>
            <person name="Stenkova A.M."/>
            <person name="Zhukova N.V."/>
            <person name="Van Trappen S."/>
            <person name="Lee J.S."/>
            <person name="Kim S.B."/>
        </authorList>
    </citation>
    <scope>NUCLEOTIDE SEQUENCE [LARGE SCALE GENOMIC DNA]</scope>
    <source>
        <strain evidence="2 3">KMM 6351</strain>
    </source>
</reference>
<proteinExistence type="predicted"/>
<dbReference type="Proteomes" id="UP001165393">
    <property type="component" value="Unassembled WGS sequence"/>
</dbReference>
<keyword evidence="1" id="KW-0472">Membrane</keyword>
<keyword evidence="1" id="KW-1133">Transmembrane helix</keyword>
<comment type="caution">
    <text evidence="2">The sequence shown here is derived from an EMBL/GenBank/DDBJ whole genome shotgun (WGS) entry which is preliminary data.</text>
</comment>
<evidence type="ECO:0000313" key="3">
    <source>
        <dbReference type="Proteomes" id="UP001165393"/>
    </source>
</evidence>
<feature type="transmembrane region" description="Helical" evidence="1">
    <location>
        <begin position="107"/>
        <end position="131"/>
    </location>
</feature>
<keyword evidence="1" id="KW-0812">Transmembrane</keyword>
<protein>
    <submittedName>
        <fullName evidence="2">Uncharacterized protein</fullName>
    </submittedName>
</protein>
<dbReference type="AlphaFoldDB" id="A0AA41W666"/>
<evidence type="ECO:0000256" key="1">
    <source>
        <dbReference type="SAM" id="Phobius"/>
    </source>
</evidence>
<feature type="transmembrane region" description="Helical" evidence="1">
    <location>
        <begin position="52"/>
        <end position="72"/>
    </location>
</feature>
<name>A0AA41W666_9GAMM</name>